<reference evidence="1" key="1">
    <citation type="submission" date="2016-11" db="EMBL/GenBank/DDBJ databases">
        <title>Draft Genome Sequence of Marinobacter hydrocarbonoclasticus strain STW2, a polyaromatic aromatic hydrocarbon degrading and denitrifying bacterium from rhizosphere of Seagrass Enhalus acodoides.</title>
        <authorList>
            <person name="Ling J."/>
            <person name="Dong J."/>
        </authorList>
    </citation>
    <scope>NUCLEOTIDE SEQUENCE [LARGE SCALE GENOMIC DNA]</scope>
    <source>
        <strain evidence="1">STW2</strain>
    </source>
</reference>
<dbReference type="RefSeq" id="WP_072677940.1">
    <property type="nucleotide sequence ID" value="NZ_MPKY01000001.1"/>
</dbReference>
<proteinExistence type="predicted"/>
<dbReference type="CDD" id="cd09731">
    <property type="entry name" value="Cse2_I-E"/>
    <property type="match status" value="1"/>
</dbReference>
<dbReference type="AlphaFoldDB" id="A0A1M2V0R3"/>
<accession>A0A1M2V0R3</accession>
<dbReference type="NCBIfam" id="TIGR02548">
    <property type="entry name" value="casB_cse2"/>
    <property type="match status" value="1"/>
</dbReference>
<dbReference type="Proteomes" id="UP000183986">
    <property type="component" value="Unassembled WGS sequence"/>
</dbReference>
<comment type="caution">
    <text evidence="1">The sequence shown here is derived from an EMBL/GenBank/DDBJ whole genome shotgun (WGS) entry which is preliminary data.</text>
</comment>
<dbReference type="Pfam" id="PF09485">
    <property type="entry name" value="CRISPR_Cse2"/>
    <property type="match status" value="1"/>
</dbReference>
<evidence type="ECO:0000313" key="2">
    <source>
        <dbReference type="Proteomes" id="UP000183986"/>
    </source>
</evidence>
<sequence>MTSKKVYYQVLRDESQRRRVLIWWARLHDQTALLQQIFSEGAPPPLPPGQRAELRRCHTVDDVLMTEGFRNLWFTMGEETHRAEADMLAWGIVAGALAEVRQHDASEPFAAAMGAQKDKTGKPYVSELRFAQLQKSDGVDSFLRRCRRSIALLGKRTHVTSLADGILQWAREHQFSTSSPTNQRLAVRWATDYFTALAQYQK</sequence>
<keyword evidence="2" id="KW-1185">Reference proteome</keyword>
<organism evidence="1 2">
    <name type="scientific">Marinobacter nauticus</name>
    <name type="common">Marinobacter hydrocarbonoclasticus</name>
    <name type="synonym">Marinobacter aquaeolei</name>
    <dbReference type="NCBI Taxonomy" id="2743"/>
    <lineage>
        <taxon>Bacteria</taxon>
        <taxon>Pseudomonadati</taxon>
        <taxon>Pseudomonadota</taxon>
        <taxon>Gammaproteobacteria</taxon>
        <taxon>Pseudomonadales</taxon>
        <taxon>Marinobacteraceae</taxon>
        <taxon>Marinobacter</taxon>
    </lineage>
</organism>
<dbReference type="InterPro" id="IPR038287">
    <property type="entry name" value="Cse2_sf"/>
</dbReference>
<protein>
    <submittedName>
        <fullName evidence="1">Type I-E CRISPR-associated protein Cse2/CasB</fullName>
    </submittedName>
</protein>
<dbReference type="OrthoDB" id="5572740at2"/>
<name>A0A1M2V0R3_MARNT</name>
<gene>
    <name evidence="1" type="ORF">BEE62_14540</name>
</gene>
<evidence type="ECO:0000313" key="1">
    <source>
        <dbReference type="EMBL" id="OJT01170.1"/>
    </source>
</evidence>
<dbReference type="EMBL" id="MPKY01000001">
    <property type="protein sequence ID" value="OJT01170.1"/>
    <property type="molecule type" value="Genomic_DNA"/>
</dbReference>
<dbReference type="InterPro" id="IPR013382">
    <property type="entry name" value="CRISPR-assoc_prot_Cse2"/>
</dbReference>
<dbReference type="Gene3D" id="1.10.520.40">
    <property type="entry name" value="CRISPR-associated protein Cse2"/>
    <property type="match status" value="1"/>
</dbReference>